<evidence type="ECO:0000256" key="2">
    <source>
        <dbReference type="ARBA" id="ARBA00022573"/>
    </source>
</evidence>
<dbReference type="InterPro" id="IPR014776">
    <property type="entry name" value="4pyrrole_Mease_sub2"/>
</dbReference>
<dbReference type="CDD" id="cd11643">
    <property type="entry name" value="Precorrin-6A-synthase"/>
    <property type="match status" value="1"/>
</dbReference>
<comment type="caution">
    <text evidence="8">The sequence shown here is derived from an EMBL/GenBank/DDBJ whole genome shotgun (WGS) entry which is preliminary data.</text>
</comment>
<reference evidence="8 9" key="1">
    <citation type="submission" date="2012-11" db="EMBL/GenBank/DDBJ databases">
        <title>Whole genome sequence of Acidocella aminolytica 101 = DSM 11237.</title>
        <authorList>
            <person name="Azuma Y."/>
            <person name="Higashiura N."/>
            <person name="Hirakawa H."/>
            <person name="Matsushita K."/>
        </authorList>
    </citation>
    <scope>NUCLEOTIDE SEQUENCE [LARGE SCALE GENOMIC DNA]</scope>
    <source>
        <strain evidence="9">101 / DSM 11237</strain>
    </source>
</reference>
<gene>
    <name evidence="8" type="ORF">Aam_025_051</name>
</gene>
<evidence type="ECO:0000256" key="3">
    <source>
        <dbReference type="ARBA" id="ARBA00022603"/>
    </source>
</evidence>
<dbReference type="SUPFAM" id="SSF53790">
    <property type="entry name" value="Tetrapyrrole methylase"/>
    <property type="match status" value="1"/>
</dbReference>
<feature type="domain" description="Tetrapyrrole methylase" evidence="7">
    <location>
        <begin position="5"/>
        <end position="220"/>
    </location>
</feature>
<organism evidence="8 9">
    <name type="scientific">Acidocella aminolytica 101 = DSM 11237</name>
    <dbReference type="NCBI Taxonomy" id="1120923"/>
    <lineage>
        <taxon>Bacteria</taxon>
        <taxon>Pseudomonadati</taxon>
        <taxon>Pseudomonadota</taxon>
        <taxon>Alphaproteobacteria</taxon>
        <taxon>Acetobacterales</taxon>
        <taxon>Acidocellaceae</taxon>
        <taxon>Acidocella</taxon>
    </lineage>
</organism>
<evidence type="ECO:0000313" key="9">
    <source>
        <dbReference type="Proteomes" id="UP000032668"/>
    </source>
</evidence>
<keyword evidence="4 6" id="KW-0808">Transferase</keyword>
<dbReference type="GO" id="GO:0043819">
    <property type="term" value="F:precorrin-6A synthase (deacetylating) activity"/>
    <property type="evidence" value="ECO:0007669"/>
    <property type="project" value="UniProtKB-EC"/>
</dbReference>
<name>A0A0D6PEN6_9PROT</name>
<evidence type="ECO:0000256" key="5">
    <source>
        <dbReference type="ARBA" id="ARBA00022691"/>
    </source>
</evidence>
<comment type="catalytic activity">
    <reaction evidence="6">
        <text>precorrin-5 + S-adenosyl-L-methionine + H2O = precorrin-6A + acetate + S-adenosyl-L-homocysteine + 2 H(+)</text>
        <dbReference type="Rhea" id="RHEA:18261"/>
        <dbReference type="ChEBI" id="CHEBI:15377"/>
        <dbReference type="ChEBI" id="CHEBI:15378"/>
        <dbReference type="ChEBI" id="CHEBI:30089"/>
        <dbReference type="ChEBI" id="CHEBI:57856"/>
        <dbReference type="ChEBI" id="CHEBI:59789"/>
        <dbReference type="ChEBI" id="CHEBI:77871"/>
        <dbReference type="ChEBI" id="CHEBI:77872"/>
        <dbReference type="EC" id="2.1.1.152"/>
    </reaction>
</comment>
<dbReference type="InterPro" id="IPR012797">
    <property type="entry name" value="CobF"/>
</dbReference>
<dbReference type="OrthoDB" id="9787471at2"/>
<dbReference type="Pfam" id="PF00590">
    <property type="entry name" value="TP_methylase"/>
    <property type="match status" value="1"/>
</dbReference>
<comment type="function">
    <text evidence="6">Catalyzes the methylation of C-1 in precorrin-5 and the subsequent extrusion of acetic acid from the resulting intermediate to form cobalt-precorrin-6A.</text>
</comment>
<dbReference type="InterPro" id="IPR014777">
    <property type="entry name" value="4pyrrole_Mease_sub1"/>
</dbReference>
<dbReference type="PANTHER" id="PTHR43467:SF1">
    <property type="entry name" value="PRECORRIN-6A SYNTHASE [DEACETYLATING]"/>
    <property type="match status" value="1"/>
</dbReference>
<dbReference type="InterPro" id="IPR035996">
    <property type="entry name" value="4pyrrol_Methylase_sf"/>
</dbReference>
<dbReference type="PIRSF" id="PIRSF036525">
    <property type="entry name" value="CobF"/>
    <property type="match status" value="1"/>
</dbReference>
<dbReference type="Gene3D" id="3.40.1010.10">
    <property type="entry name" value="Cobalt-precorrin-4 Transmethylase, Domain 1"/>
    <property type="match status" value="1"/>
</dbReference>
<keyword evidence="3 6" id="KW-0489">Methyltransferase</keyword>
<dbReference type="GO" id="GO:0009236">
    <property type="term" value="P:cobalamin biosynthetic process"/>
    <property type="evidence" value="ECO:0007669"/>
    <property type="project" value="UniProtKB-KW"/>
</dbReference>
<evidence type="ECO:0000313" key="8">
    <source>
        <dbReference type="EMBL" id="GAN79663.1"/>
    </source>
</evidence>
<dbReference type="Proteomes" id="UP000032668">
    <property type="component" value="Unassembled WGS sequence"/>
</dbReference>
<dbReference type="AlphaFoldDB" id="A0A0D6PEN6"/>
<dbReference type="GO" id="GO:0032259">
    <property type="term" value="P:methylation"/>
    <property type="evidence" value="ECO:0007669"/>
    <property type="project" value="UniProtKB-KW"/>
</dbReference>
<proteinExistence type="predicted"/>
<keyword evidence="2" id="KW-0169">Cobalamin biosynthesis</keyword>
<evidence type="ECO:0000256" key="6">
    <source>
        <dbReference type="PIRNR" id="PIRNR036525"/>
    </source>
</evidence>
<accession>A0A0D6PEN6</accession>
<dbReference type="RefSeq" id="WP_048878100.1">
    <property type="nucleotide sequence ID" value="NZ_BANC01000025.1"/>
</dbReference>
<dbReference type="EC" id="2.1.1.152" evidence="6"/>
<keyword evidence="9" id="KW-1185">Reference proteome</keyword>
<keyword evidence="5 6" id="KW-0949">S-adenosyl-L-methionine</keyword>
<dbReference type="Gene3D" id="3.30.950.10">
    <property type="entry name" value="Methyltransferase, Cobalt-precorrin-4 Transmethylase, Domain 2"/>
    <property type="match status" value="1"/>
</dbReference>
<dbReference type="EMBL" id="BANC01000025">
    <property type="protein sequence ID" value="GAN79663.1"/>
    <property type="molecule type" value="Genomic_DNA"/>
</dbReference>
<sequence>MTARLCLIGIGTGNPEHLTLEAVKAMRAADVILIPRKGADKADLAALRQSICADVLGDDTARLVAFDLPVRDAANLDYRAGVEAWHDAIAACWKQVLDSTLPQGGEAALLVWGDPSLYDSTLRIAARLGLKVRVVPGITSIQALTAAHGMVLNEIGAPFLVTTGRRLREGGWPQGVETLVVMLDGGCAFQTLAPKGVEIWWGAYLGMAAQIILSGTLAEAGPEIIQARKAARAVHGWIMDIYILRWTGAV</sequence>
<dbReference type="STRING" id="1120923.SAMN02746095_01961"/>
<comment type="pathway">
    <text evidence="1">Cofactor biosynthesis; adenosylcobalamin biosynthesis.</text>
</comment>
<evidence type="ECO:0000256" key="1">
    <source>
        <dbReference type="ARBA" id="ARBA00004953"/>
    </source>
</evidence>
<protein>
    <recommendedName>
        <fullName evidence="6">Precorrin-6A synthase [deacetylating]</fullName>
        <ecNumber evidence="6">2.1.1.152</ecNumber>
    </recommendedName>
</protein>
<dbReference type="PANTHER" id="PTHR43467">
    <property type="entry name" value="COBALT-PRECORRIN-2 C(20)-METHYLTRANSFERASE"/>
    <property type="match status" value="1"/>
</dbReference>
<dbReference type="InterPro" id="IPR000878">
    <property type="entry name" value="4pyrrol_Mease"/>
</dbReference>
<evidence type="ECO:0000256" key="4">
    <source>
        <dbReference type="ARBA" id="ARBA00022679"/>
    </source>
</evidence>
<evidence type="ECO:0000259" key="7">
    <source>
        <dbReference type="Pfam" id="PF00590"/>
    </source>
</evidence>
<dbReference type="NCBIfam" id="TIGR02434">
    <property type="entry name" value="CobF"/>
    <property type="match status" value="1"/>
</dbReference>